<proteinExistence type="predicted"/>
<protein>
    <submittedName>
        <fullName evidence="1">Uncharacterized protein</fullName>
    </submittedName>
</protein>
<name>A0ABS5FYG9_9BRAD</name>
<evidence type="ECO:0000313" key="1">
    <source>
        <dbReference type="EMBL" id="MBR0801761.1"/>
    </source>
</evidence>
<dbReference type="EMBL" id="JAFCJH010000106">
    <property type="protein sequence ID" value="MBR0801761.1"/>
    <property type="molecule type" value="Genomic_DNA"/>
</dbReference>
<dbReference type="RefSeq" id="WP_212495677.1">
    <property type="nucleotide sequence ID" value="NZ_JAFCJH010000106.1"/>
</dbReference>
<dbReference type="Proteomes" id="UP001315278">
    <property type="component" value="Unassembled WGS sequence"/>
</dbReference>
<comment type="caution">
    <text evidence="1">The sequence shown here is derived from an EMBL/GenBank/DDBJ whole genome shotgun (WGS) entry which is preliminary data.</text>
</comment>
<gene>
    <name evidence="1" type="ORF">JQ615_41205</name>
</gene>
<reference evidence="2" key="1">
    <citation type="journal article" date="2021" name="ISME J.">
        <title>Evolutionary origin and ecological implication of a unique nif island in free-living Bradyrhizobium lineages.</title>
        <authorList>
            <person name="Tao J."/>
        </authorList>
    </citation>
    <scope>NUCLEOTIDE SEQUENCE [LARGE SCALE GENOMIC DNA]</scope>
    <source>
        <strain evidence="2">SZCCT0434</strain>
    </source>
</reference>
<accession>A0ABS5FYG9</accession>
<organism evidence="1 2">
    <name type="scientific">Bradyrhizobium jicamae</name>
    <dbReference type="NCBI Taxonomy" id="280332"/>
    <lineage>
        <taxon>Bacteria</taxon>
        <taxon>Pseudomonadati</taxon>
        <taxon>Pseudomonadota</taxon>
        <taxon>Alphaproteobacteria</taxon>
        <taxon>Hyphomicrobiales</taxon>
        <taxon>Nitrobacteraceae</taxon>
        <taxon>Bradyrhizobium</taxon>
    </lineage>
</organism>
<sequence length="84" mass="9386">MDDCHLIKFEKPRQQQPEVEGSRVFPVSEAVGPEKSRGDLMVFLSLSIHAINALIDHAIPFFVSQLVLSKQPAMQAIRQEEAGQ</sequence>
<keyword evidence="2" id="KW-1185">Reference proteome</keyword>
<evidence type="ECO:0000313" key="2">
    <source>
        <dbReference type="Proteomes" id="UP001315278"/>
    </source>
</evidence>